<evidence type="ECO:0000256" key="6">
    <source>
        <dbReference type="ARBA" id="ARBA00022989"/>
    </source>
</evidence>
<dbReference type="Pfam" id="PF00535">
    <property type="entry name" value="Glycos_transf_2"/>
    <property type="match status" value="1"/>
</dbReference>
<dbReference type="InterPro" id="IPR050256">
    <property type="entry name" value="Glycosyltransferase_2"/>
</dbReference>
<keyword evidence="2" id="KW-0328">Glycosyltransferase</keyword>
<evidence type="ECO:0000256" key="3">
    <source>
        <dbReference type="ARBA" id="ARBA00022679"/>
    </source>
</evidence>
<evidence type="ECO:0000256" key="5">
    <source>
        <dbReference type="ARBA" id="ARBA00022985"/>
    </source>
</evidence>
<evidence type="ECO:0000256" key="1">
    <source>
        <dbReference type="ARBA" id="ARBA00022475"/>
    </source>
</evidence>
<dbReference type="CDD" id="cd04187">
    <property type="entry name" value="DPM1_like_bac"/>
    <property type="match status" value="1"/>
</dbReference>
<keyword evidence="11" id="KW-1185">Reference proteome</keyword>
<dbReference type="PANTHER" id="PTHR48090:SF3">
    <property type="entry name" value="UNDECAPRENYL-PHOSPHATE 4-DEOXY-4-FORMAMIDO-L-ARABINOSE TRANSFERASE"/>
    <property type="match status" value="1"/>
</dbReference>
<dbReference type="AlphaFoldDB" id="A0A1P8JRZ2"/>
<dbReference type="Proteomes" id="UP000186609">
    <property type="component" value="Chromosome"/>
</dbReference>
<dbReference type="GO" id="GO:0016757">
    <property type="term" value="F:glycosyltransferase activity"/>
    <property type="evidence" value="ECO:0007669"/>
    <property type="project" value="UniProtKB-KW"/>
</dbReference>
<evidence type="ECO:0000256" key="2">
    <source>
        <dbReference type="ARBA" id="ARBA00022676"/>
    </source>
</evidence>
<keyword evidence="4 8" id="KW-0812">Transmembrane</keyword>
<keyword evidence="5" id="KW-0448">Lipopolysaccharide biosynthesis</keyword>
<dbReference type="EMBL" id="CP019236">
    <property type="protein sequence ID" value="APW36533.1"/>
    <property type="molecule type" value="Genomic_DNA"/>
</dbReference>
<keyword evidence="6 8" id="KW-1133">Transmembrane helix</keyword>
<evidence type="ECO:0000313" key="11">
    <source>
        <dbReference type="Proteomes" id="UP000186609"/>
    </source>
</evidence>
<protein>
    <recommendedName>
        <fullName evidence="9">Glycosyltransferase 2-like domain-containing protein</fullName>
    </recommendedName>
</protein>
<sequence length="335" mass="37137">MVVPVFRNAPTLLPTFEGVLAVRDQNFPDLDFEMVLVDDGSDDDSWQAMQGLYAAYPAHVRLLKLSRNFGQVSAILAGCEAARGDAVVTLSADLQDPPGLIAQMVACWREGSEVVIAHREARDDDVAATLFSRLAYGIARRANPRIPRGGFDYLLLSHRAARLLLSFKGRHRFFQGDVLWLGFPTTFLPYVRQKRPVGRSGWSFAKKFKYFTDLLLDSSYFPIRLMSCLGFVTAIAGLVYALVIVFAWFHNETPFPGYAPIMITQLIVGGLIMMMLGVVGEYLWRIYDDVKQRPLYIVEKAVISDTSLAHAPLADVRVAGSLSADQNAPAANTSQ</sequence>
<dbReference type="InterPro" id="IPR001173">
    <property type="entry name" value="Glyco_trans_2-like"/>
</dbReference>
<evidence type="ECO:0000313" key="10">
    <source>
        <dbReference type="EMBL" id="APW36533.1"/>
    </source>
</evidence>
<dbReference type="STRING" id="1842727.RD110_04360"/>
<reference evidence="10 11" key="1">
    <citation type="submission" date="2017-01" db="EMBL/GenBank/DDBJ databases">
        <authorList>
            <person name="Mah S.A."/>
            <person name="Swanson W.J."/>
            <person name="Moy G.W."/>
            <person name="Vacquier V.D."/>
        </authorList>
    </citation>
    <scope>NUCLEOTIDE SEQUENCE [LARGE SCALE GENOMIC DNA]</scope>
    <source>
        <strain evidence="10 11">DCY110</strain>
    </source>
</reference>
<evidence type="ECO:0000256" key="7">
    <source>
        <dbReference type="ARBA" id="ARBA00023136"/>
    </source>
</evidence>
<organism evidence="10 11">
    <name type="scientific">Rhodoferax koreensis</name>
    <dbReference type="NCBI Taxonomy" id="1842727"/>
    <lineage>
        <taxon>Bacteria</taxon>
        <taxon>Pseudomonadati</taxon>
        <taxon>Pseudomonadota</taxon>
        <taxon>Betaproteobacteria</taxon>
        <taxon>Burkholderiales</taxon>
        <taxon>Comamonadaceae</taxon>
        <taxon>Rhodoferax</taxon>
    </lineage>
</organism>
<evidence type="ECO:0000256" key="8">
    <source>
        <dbReference type="SAM" id="Phobius"/>
    </source>
</evidence>
<dbReference type="SUPFAM" id="SSF53448">
    <property type="entry name" value="Nucleotide-diphospho-sugar transferases"/>
    <property type="match status" value="1"/>
</dbReference>
<keyword evidence="3" id="KW-0808">Transferase</keyword>
<dbReference type="GO" id="GO:0005886">
    <property type="term" value="C:plasma membrane"/>
    <property type="evidence" value="ECO:0007669"/>
    <property type="project" value="TreeGrafter"/>
</dbReference>
<feature type="transmembrane region" description="Helical" evidence="8">
    <location>
        <begin position="228"/>
        <end position="249"/>
    </location>
</feature>
<feature type="transmembrane region" description="Helical" evidence="8">
    <location>
        <begin position="261"/>
        <end position="284"/>
    </location>
</feature>
<proteinExistence type="predicted"/>
<gene>
    <name evidence="10" type="ORF">RD110_04360</name>
</gene>
<feature type="domain" description="Glycosyltransferase 2-like" evidence="9">
    <location>
        <begin position="2"/>
        <end position="129"/>
    </location>
</feature>
<keyword evidence="1" id="KW-1003">Cell membrane</keyword>
<dbReference type="KEGG" id="rhy:RD110_04360"/>
<evidence type="ECO:0000256" key="4">
    <source>
        <dbReference type="ARBA" id="ARBA00022692"/>
    </source>
</evidence>
<dbReference type="InterPro" id="IPR029044">
    <property type="entry name" value="Nucleotide-diphossugar_trans"/>
</dbReference>
<dbReference type="GO" id="GO:0009103">
    <property type="term" value="P:lipopolysaccharide biosynthetic process"/>
    <property type="evidence" value="ECO:0007669"/>
    <property type="project" value="UniProtKB-KW"/>
</dbReference>
<evidence type="ECO:0000259" key="9">
    <source>
        <dbReference type="Pfam" id="PF00535"/>
    </source>
</evidence>
<keyword evidence="7 8" id="KW-0472">Membrane</keyword>
<dbReference type="Gene3D" id="3.90.550.10">
    <property type="entry name" value="Spore Coat Polysaccharide Biosynthesis Protein SpsA, Chain A"/>
    <property type="match status" value="1"/>
</dbReference>
<accession>A0A1P8JRZ2</accession>
<name>A0A1P8JRZ2_9BURK</name>
<dbReference type="PANTHER" id="PTHR48090">
    <property type="entry name" value="UNDECAPRENYL-PHOSPHATE 4-DEOXY-4-FORMAMIDO-L-ARABINOSE TRANSFERASE-RELATED"/>
    <property type="match status" value="1"/>
</dbReference>